<evidence type="ECO:0000313" key="2">
    <source>
        <dbReference type="Proteomes" id="UP000218811"/>
    </source>
</evidence>
<dbReference type="OrthoDB" id="9983560at2759"/>
<name>A0A2H3JXJ6_WOLCO</name>
<dbReference type="Gene3D" id="3.30.465.10">
    <property type="match status" value="1"/>
</dbReference>
<proteinExistence type="predicted"/>
<reference evidence="1 2" key="1">
    <citation type="journal article" date="2012" name="Science">
        <title>The Paleozoic origin of enzymatic lignin decomposition reconstructed from 31 fungal genomes.</title>
        <authorList>
            <person name="Floudas D."/>
            <person name="Binder M."/>
            <person name="Riley R."/>
            <person name="Barry K."/>
            <person name="Blanchette R.A."/>
            <person name="Henrissat B."/>
            <person name="Martinez A.T."/>
            <person name="Otillar R."/>
            <person name="Spatafora J.W."/>
            <person name="Yadav J.S."/>
            <person name="Aerts A."/>
            <person name="Benoit I."/>
            <person name="Boyd A."/>
            <person name="Carlson A."/>
            <person name="Copeland A."/>
            <person name="Coutinho P.M."/>
            <person name="de Vries R.P."/>
            <person name="Ferreira P."/>
            <person name="Findley K."/>
            <person name="Foster B."/>
            <person name="Gaskell J."/>
            <person name="Glotzer D."/>
            <person name="Gorecki P."/>
            <person name="Heitman J."/>
            <person name="Hesse C."/>
            <person name="Hori C."/>
            <person name="Igarashi K."/>
            <person name="Jurgens J.A."/>
            <person name="Kallen N."/>
            <person name="Kersten P."/>
            <person name="Kohler A."/>
            <person name="Kuees U."/>
            <person name="Kumar T.K.A."/>
            <person name="Kuo A."/>
            <person name="LaButti K."/>
            <person name="Larrondo L.F."/>
            <person name="Lindquist E."/>
            <person name="Ling A."/>
            <person name="Lombard V."/>
            <person name="Lucas S."/>
            <person name="Lundell T."/>
            <person name="Martin R."/>
            <person name="McLaughlin D.J."/>
            <person name="Morgenstern I."/>
            <person name="Morin E."/>
            <person name="Murat C."/>
            <person name="Nagy L.G."/>
            <person name="Nolan M."/>
            <person name="Ohm R.A."/>
            <person name="Patyshakuliyeva A."/>
            <person name="Rokas A."/>
            <person name="Ruiz-Duenas F.J."/>
            <person name="Sabat G."/>
            <person name="Salamov A."/>
            <person name="Samejima M."/>
            <person name="Schmutz J."/>
            <person name="Slot J.C."/>
            <person name="St John F."/>
            <person name="Stenlid J."/>
            <person name="Sun H."/>
            <person name="Sun S."/>
            <person name="Syed K."/>
            <person name="Tsang A."/>
            <person name="Wiebenga A."/>
            <person name="Young D."/>
            <person name="Pisabarro A."/>
            <person name="Eastwood D.C."/>
            <person name="Martin F."/>
            <person name="Cullen D."/>
            <person name="Grigoriev I.V."/>
            <person name="Hibbett D.S."/>
        </authorList>
    </citation>
    <scope>NUCLEOTIDE SEQUENCE [LARGE SCALE GENOMIC DNA]</scope>
    <source>
        <strain evidence="1 2">MD-104</strain>
    </source>
</reference>
<dbReference type="EMBL" id="KB468168">
    <property type="protein sequence ID" value="PCH44703.1"/>
    <property type="molecule type" value="Genomic_DNA"/>
</dbReference>
<accession>A0A2H3JXJ6</accession>
<protein>
    <submittedName>
        <fullName evidence="1">Uncharacterized protein</fullName>
    </submittedName>
</protein>
<gene>
    <name evidence="1" type="ORF">WOLCODRAFT_139159</name>
</gene>
<evidence type="ECO:0000313" key="1">
    <source>
        <dbReference type="EMBL" id="PCH44703.1"/>
    </source>
</evidence>
<keyword evidence="2" id="KW-1185">Reference proteome</keyword>
<organism evidence="1 2">
    <name type="scientific">Wolfiporia cocos (strain MD-104)</name>
    <name type="common">Brown rot fungus</name>
    <dbReference type="NCBI Taxonomy" id="742152"/>
    <lineage>
        <taxon>Eukaryota</taxon>
        <taxon>Fungi</taxon>
        <taxon>Dikarya</taxon>
        <taxon>Basidiomycota</taxon>
        <taxon>Agaricomycotina</taxon>
        <taxon>Agaricomycetes</taxon>
        <taxon>Polyporales</taxon>
        <taxon>Phaeolaceae</taxon>
        <taxon>Wolfiporia</taxon>
    </lineage>
</organism>
<dbReference type="Proteomes" id="UP000218811">
    <property type="component" value="Unassembled WGS sequence"/>
</dbReference>
<dbReference type="InterPro" id="IPR016169">
    <property type="entry name" value="FAD-bd_PCMH_sub2"/>
</dbReference>
<dbReference type="STRING" id="742152.A0A2H3JXJ6"/>
<sequence>VNAIYILEDVLHDYTWLRSDRRVVDTDGPLACLRSRSRPRCAGEGCTPDGQYVAANGCHYPELFLALGGCGRSAWGVVHESTHRLSPQVALQVSAIDRLLLPCDLEYANSSNLAGWYGLLVNETYRFGTEGWGGHIVGLTIIYVNPLLASASHSGFYACPRRDGCHREVVIIYCFLQQACHTHGSVGSDIIPDTRLISTSLSDNKADRTALSQSRARYRSQTRTSFLAHCSYTTTL</sequence>
<dbReference type="AlphaFoldDB" id="A0A2H3JXJ6"/>
<feature type="non-terminal residue" evidence="1">
    <location>
        <position position="1"/>
    </location>
</feature>